<keyword evidence="1" id="KW-0175">Coiled coil</keyword>
<gene>
    <name evidence="3" type="ORF">BEH_26305</name>
</gene>
<feature type="coiled-coil region" evidence="1">
    <location>
        <begin position="122"/>
        <end position="186"/>
    </location>
</feature>
<dbReference type="Gene3D" id="1.10.1660.10">
    <property type="match status" value="1"/>
</dbReference>
<dbReference type="Proteomes" id="UP000036202">
    <property type="component" value="Plasmid pbeh6"/>
</dbReference>
<feature type="domain" description="DUF3967" evidence="2">
    <location>
        <begin position="157"/>
        <end position="194"/>
    </location>
</feature>
<dbReference type="InterPro" id="IPR025052">
    <property type="entry name" value="DUF3967"/>
</dbReference>
<evidence type="ECO:0000259" key="2">
    <source>
        <dbReference type="Pfam" id="PF13152"/>
    </source>
</evidence>
<dbReference type="OrthoDB" id="2467384at2"/>
<reference evidence="3 4" key="1">
    <citation type="journal article" date="2015" name="PLoS ONE">
        <title>Genome Sequence of Bacillus endophyticus and Analysis of Its Companion Mechanism in the Ketogulonigenium vulgare-Bacillus Strain Consortium.</title>
        <authorList>
            <person name="Jia N."/>
            <person name="Du J."/>
            <person name="Ding M.Z."/>
            <person name="Gao F."/>
            <person name="Yuan Y.J."/>
        </authorList>
    </citation>
    <scope>NUCLEOTIDE SEQUENCE [LARGE SCALE GENOMIC DNA]</scope>
    <source>
        <strain evidence="3 4">Hbe603</strain>
        <plasmid evidence="4">pbeh6</plasmid>
    </source>
</reference>
<organism evidence="3 4">
    <name type="scientific">Priestia filamentosa</name>
    <dbReference type="NCBI Taxonomy" id="1402861"/>
    <lineage>
        <taxon>Bacteria</taxon>
        <taxon>Bacillati</taxon>
        <taxon>Bacillota</taxon>
        <taxon>Bacilli</taxon>
        <taxon>Bacillales</taxon>
        <taxon>Bacillaceae</taxon>
        <taxon>Priestia</taxon>
    </lineage>
</organism>
<evidence type="ECO:0000256" key="1">
    <source>
        <dbReference type="SAM" id="Coils"/>
    </source>
</evidence>
<dbReference type="KEGG" id="beo:BEH_26305"/>
<evidence type="ECO:0000313" key="4">
    <source>
        <dbReference type="Proteomes" id="UP000036202"/>
    </source>
</evidence>
<protein>
    <recommendedName>
        <fullName evidence="2">DUF3967 domain-containing protein</fullName>
    </recommendedName>
</protein>
<keyword evidence="4" id="KW-1185">Reference proteome</keyword>
<geneLocation type="plasmid" evidence="4">
    <name>pbeh6</name>
</geneLocation>
<name>A0A2S1LZQ5_9BACI</name>
<accession>A0A2S1LZQ5</accession>
<evidence type="ECO:0000313" key="3">
    <source>
        <dbReference type="EMBL" id="AWG44301.1"/>
    </source>
</evidence>
<keyword evidence="3" id="KW-0614">Plasmid</keyword>
<sequence>METSEKAYWTKEVAERLNIGQSTLRKWCAALEENGYQFTKGQRGVRAFLESDIEVLGKMKVVLNEIGTTLEEAVKIALDERENALAHVAPSPEDVAPEQESDRTTVAMSPEILNALLKNYKEDLLSVVREELRETLKNQEERALEREKISEERAKEREEKRNENLAAVLRETLETKKMLVASLEEKKKKWWEFWK</sequence>
<dbReference type="EMBL" id="CP015328">
    <property type="protein sequence ID" value="AWG44301.1"/>
    <property type="molecule type" value="Genomic_DNA"/>
</dbReference>
<dbReference type="Pfam" id="PF13152">
    <property type="entry name" value="DUF3967"/>
    <property type="match status" value="1"/>
</dbReference>
<dbReference type="AlphaFoldDB" id="A0A2S1LZQ5"/>
<dbReference type="RefSeq" id="WP_046218409.1">
    <property type="nucleotide sequence ID" value="NZ_CP015328.1"/>
</dbReference>
<proteinExistence type="predicted"/>